<sequence>MKLSIKLAAAAAAVASLALSACTNDPDQAAEAPVTITVSASAGTESMRPETTSPAPTIASPPPTQQRSNRSALEMTPEEAMHAANNGEITMSEYCARDTFFTSGDTQMCYFYKNPEPLWPQDYEEISWRDSPTRFTFTYDQAYAAWQQGTPYYVAFCLNYEPVTSGGISQCDGIQLGTVDGFTGEYIGP</sequence>
<evidence type="ECO:0000313" key="4">
    <source>
        <dbReference type="Proteomes" id="UP001139264"/>
    </source>
</evidence>
<dbReference type="Proteomes" id="UP001139264">
    <property type="component" value="Unassembled WGS sequence"/>
</dbReference>
<keyword evidence="2" id="KW-0732">Signal</keyword>
<feature type="region of interest" description="Disordered" evidence="1">
    <location>
        <begin position="42"/>
        <end position="76"/>
    </location>
</feature>
<feature type="signal peptide" evidence="2">
    <location>
        <begin position="1"/>
        <end position="21"/>
    </location>
</feature>
<evidence type="ECO:0008006" key="5">
    <source>
        <dbReference type="Google" id="ProtNLM"/>
    </source>
</evidence>
<dbReference type="AlphaFoldDB" id="A0A9X1M0X0"/>
<dbReference type="EMBL" id="JAJFZP010000004">
    <property type="protein sequence ID" value="MCC3268324.1"/>
    <property type="molecule type" value="Genomic_DNA"/>
</dbReference>
<protein>
    <recommendedName>
        <fullName evidence="5">DUF333 domain-containing protein</fullName>
    </recommendedName>
</protein>
<accession>A0A9X1M0X0</accession>
<comment type="caution">
    <text evidence="3">The sequence shown here is derived from an EMBL/GenBank/DDBJ whole genome shotgun (WGS) entry which is preliminary data.</text>
</comment>
<dbReference type="RefSeq" id="WP_227906812.1">
    <property type="nucleotide sequence ID" value="NZ_CP095461.1"/>
</dbReference>
<feature type="chain" id="PRO_5040923044" description="DUF333 domain-containing protein" evidence="2">
    <location>
        <begin position="22"/>
        <end position="189"/>
    </location>
</feature>
<name>A0A9X1M0X0_9MICC</name>
<feature type="compositionally biased region" description="Low complexity" evidence="1">
    <location>
        <begin position="49"/>
        <end position="58"/>
    </location>
</feature>
<evidence type="ECO:0000256" key="2">
    <source>
        <dbReference type="SAM" id="SignalP"/>
    </source>
</evidence>
<evidence type="ECO:0000256" key="1">
    <source>
        <dbReference type="SAM" id="MobiDB-lite"/>
    </source>
</evidence>
<reference evidence="3" key="1">
    <citation type="submission" date="2021-10" db="EMBL/GenBank/DDBJ databases">
        <title>Novel species in genus Arthrobacter.</title>
        <authorList>
            <person name="Liu Y."/>
        </authorList>
    </citation>
    <scope>NUCLEOTIDE SEQUENCE</scope>
    <source>
        <strain evidence="3">Zg-Y809</strain>
    </source>
</reference>
<proteinExistence type="predicted"/>
<dbReference type="PROSITE" id="PS51257">
    <property type="entry name" value="PROKAR_LIPOPROTEIN"/>
    <property type="match status" value="1"/>
</dbReference>
<evidence type="ECO:0000313" key="3">
    <source>
        <dbReference type="EMBL" id="MCC3268324.1"/>
    </source>
</evidence>
<organism evidence="3 4">
    <name type="scientific">Arthrobacter gengyunqii</name>
    <dbReference type="NCBI Taxonomy" id="2886940"/>
    <lineage>
        <taxon>Bacteria</taxon>
        <taxon>Bacillati</taxon>
        <taxon>Actinomycetota</taxon>
        <taxon>Actinomycetes</taxon>
        <taxon>Micrococcales</taxon>
        <taxon>Micrococcaceae</taxon>
        <taxon>Arthrobacter</taxon>
    </lineage>
</organism>
<gene>
    <name evidence="3" type="ORF">LJ751_02970</name>
</gene>